<reference evidence="2 3" key="1">
    <citation type="submission" date="2018-01" db="EMBL/GenBank/DDBJ databases">
        <title>Genomic Sequence of Chromobacterium MWU13-2610 from wild cranberry bogs within the Cape Cod National Seashore.</title>
        <authorList>
            <person name="O'Hara-Hanley K."/>
            <person name="Soby S."/>
            <person name="Harrison A."/>
        </authorList>
    </citation>
    <scope>NUCLEOTIDE SEQUENCE [LARGE SCALE GENOMIC DNA]</scope>
    <source>
        <strain evidence="2 3">MWU13-2610</strain>
    </source>
</reference>
<accession>A0A2K4MU81</accession>
<organism evidence="2 3">
    <name type="scientific">Chromobacterium sinusclupearum</name>
    <dbReference type="NCBI Taxonomy" id="2077146"/>
    <lineage>
        <taxon>Bacteria</taxon>
        <taxon>Pseudomonadati</taxon>
        <taxon>Pseudomonadota</taxon>
        <taxon>Betaproteobacteria</taxon>
        <taxon>Neisseriales</taxon>
        <taxon>Chromobacteriaceae</taxon>
        <taxon>Chromobacterium</taxon>
    </lineage>
</organism>
<feature type="signal peptide" evidence="1">
    <location>
        <begin position="1"/>
        <end position="40"/>
    </location>
</feature>
<evidence type="ECO:0000313" key="3">
    <source>
        <dbReference type="Proteomes" id="UP000236416"/>
    </source>
</evidence>
<comment type="caution">
    <text evidence="2">The sequence shown here is derived from an EMBL/GenBank/DDBJ whole genome shotgun (WGS) entry which is preliminary data.</text>
</comment>
<name>A0A2K4MU81_9NEIS</name>
<keyword evidence="1" id="KW-0732">Signal</keyword>
<keyword evidence="3" id="KW-1185">Reference proteome</keyword>
<dbReference type="AlphaFoldDB" id="A0A2K4MU81"/>
<feature type="chain" id="PRO_5014446933" evidence="1">
    <location>
        <begin position="41"/>
        <end position="207"/>
    </location>
</feature>
<evidence type="ECO:0000313" key="2">
    <source>
        <dbReference type="EMBL" id="POB00523.1"/>
    </source>
</evidence>
<dbReference type="Proteomes" id="UP000236416">
    <property type="component" value="Unassembled WGS sequence"/>
</dbReference>
<proteinExistence type="predicted"/>
<dbReference type="EMBL" id="PPTF01000005">
    <property type="protein sequence ID" value="POB00523.1"/>
    <property type="molecule type" value="Genomic_DNA"/>
</dbReference>
<evidence type="ECO:0000256" key="1">
    <source>
        <dbReference type="SAM" id="SignalP"/>
    </source>
</evidence>
<protein>
    <submittedName>
        <fullName evidence="2">Uncharacterized protein</fullName>
    </submittedName>
</protein>
<gene>
    <name evidence="2" type="ORF">C2134_01200</name>
</gene>
<sequence length="207" mass="23234">MKHQWHEIAAKVHDNIQRSKAMRRIVMFYLLAALSAHSLAADNEQVQGQGGNILRYSSTQLRIEPSAQENQSYLQVRDTRLEGATTASALQAGRKALEALGYNRIEVDADYGLIRAEKDEVLISQSRQILRGILKLKFPLPGKPDHQTTETLLTLRPGGQAGQVLLRAHIRQTIWDSNGNSRTKLCSDQAVYRQLYDKMNSALSGRQ</sequence>